<dbReference type="GO" id="GO:0006364">
    <property type="term" value="P:rRNA processing"/>
    <property type="evidence" value="ECO:0007669"/>
    <property type="project" value="UniProtKB-KW"/>
</dbReference>
<evidence type="ECO:0000256" key="15">
    <source>
        <dbReference type="ARBA" id="ARBA00022884"/>
    </source>
</evidence>
<dbReference type="InterPro" id="IPR048583">
    <property type="entry name" value="RNase_E_G_thioredoxin-like"/>
</dbReference>
<comment type="similarity">
    <text evidence="3">Belongs to the RNase E/G family. RNase G subfamily.</text>
</comment>
<evidence type="ECO:0000256" key="10">
    <source>
        <dbReference type="ARBA" id="ARBA00022723"/>
    </source>
</evidence>
<evidence type="ECO:0000256" key="13">
    <source>
        <dbReference type="ARBA" id="ARBA00022801"/>
    </source>
</evidence>
<dbReference type="GO" id="GO:0008033">
    <property type="term" value="P:tRNA processing"/>
    <property type="evidence" value="ECO:0007669"/>
    <property type="project" value="UniProtKB-KW"/>
</dbReference>
<evidence type="ECO:0000259" key="16">
    <source>
        <dbReference type="PROSITE" id="PS50126"/>
    </source>
</evidence>
<keyword evidence="10" id="KW-0479">Metal-binding</keyword>
<dbReference type="Pfam" id="PF10150">
    <property type="entry name" value="RNase_E_G"/>
    <property type="match status" value="1"/>
</dbReference>
<keyword evidence="12" id="KW-0255">Endonuclease</keyword>
<dbReference type="GO" id="GO:0004519">
    <property type="term" value="F:endonuclease activity"/>
    <property type="evidence" value="ECO:0007669"/>
    <property type="project" value="UniProtKB-KW"/>
</dbReference>
<evidence type="ECO:0000313" key="17">
    <source>
        <dbReference type="EMBL" id="HCW92498.1"/>
    </source>
</evidence>
<dbReference type="GO" id="GO:0046872">
    <property type="term" value="F:metal ion binding"/>
    <property type="evidence" value="ECO:0007669"/>
    <property type="project" value="UniProtKB-KW"/>
</dbReference>
<evidence type="ECO:0000256" key="2">
    <source>
        <dbReference type="ARBA" id="ARBA00004496"/>
    </source>
</evidence>
<dbReference type="InterPro" id="IPR012340">
    <property type="entry name" value="NA-bd_OB-fold"/>
</dbReference>
<dbReference type="InterPro" id="IPR019307">
    <property type="entry name" value="RNA-bd_AU-1/RNase_E/G"/>
</dbReference>
<dbReference type="GO" id="GO:0016787">
    <property type="term" value="F:hydrolase activity"/>
    <property type="evidence" value="ECO:0007669"/>
    <property type="project" value="UniProtKB-KW"/>
</dbReference>
<comment type="caution">
    <text evidence="17">The sequence shown here is derived from an EMBL/GenBank/DDBJ whole genome shotgun (WGS) entry which is preliminary data.</text>
</comment>
<feature type="domain" description="S1 motif" evidence="16">
    <location>
        <begin position="39"/>
        <end position="113"/>
    </location>
</feature>
<comment type="cofactor">
    <cofactor evidence="1">
        <name>Mg(2+)</name>
        <dbReference type="ChEBI" id="CHEBI:18420"/>
    </cofactor>
</comment>
<evidence type="ECO:0000256" key="1">
    <source>
        <dbReference type="ARBA" id="ARBA00001946"/>
    </source>
</evidence>
<keyword evidence="14" id="KW-0460">Magnesium</keyword>
<dbReference type="AlphaFoldDB" id="A0A3D5Q9W2"/>
<evidence type="ECO:0000256" key="6">
    <source>
        <dbReference type="ARBA" id="ARBA00022552"/>
    </source>
</evidence>
<dbReference type="GO" id="GO:0004540">
    <property type="term" value="F:RNA nuclease activity"/>
    <property type="evidence" value="ECO:0007669"/>
    <property type="project" value="InterPro"/>
</dbReference>
<dbReference type="InterPro" id="IPR004659">
    <property type="entry name" value="RNase_E/G"/>
</dbReference>
<dbReference type="InterPro" id="IPR003029">
    <property type="entry name" value="S1_domain"/>
</dbReference>
<evidence type="ECO:0000256" key="12">
    <source>
        <dbReference type="ARBA" id="ARBA00022759"/>
    </source>
</evidence>
<dbReference type="Proteomes" id="UP000262325">
    <property type="component" value="Unassembled WGS sequence"/>
</dbReference>
<evidence type="ECO:0000256" key="11">
    <source>
        <dbReference type="ARBA" id="ARBA00022730"/>
    </source>
</evidence>
<evidence type="ECO:0000313" key="18">
    <source>
        <dbReference type="Proteomes" id="UP000262325"/>
    </source>
</evidence>
<dbReference type="Gene3D" id="2.40.50.140">
    <property type="entry name" value="Nucleic acid-binding proteins"/>
    <property type="match status" value="1"/>
</dbReference>
<dbReference type="GO" id="GO:0019843">
    <property type="term" value="F:rRNA binding"/>
    <property type="evidence" value="ECO:0007669"/>
    <property type="project" value="UniProtKB-KW"/>
</dbReference>
<evidence type="ECO:0000256" key="14">
    <source>
        <dbReference type="ARBA" id="ARBA00022842"/>
    </source>
</evidence>
<dbReference type="NCBIfam" id="TIGR00757">
    <property type="entry name" value="RNaseEG"/>
    <property type="match status" value="1"/>
</dbReference>
<keyword evidence="5" id="KW-0963">Cytoplasm</keyword>
<dbReference type="Pfam" id="PF20833">
    <property type="entry name" value="RNase_E_G_Thio"/>
    <property type="match status" value="1"/>
</dbReference>
<sequence length="511" mass="58754">MAKDIIINSTVNEARIAVLDNGSVSEIYIERTKNKGVAGNIYRGKVVKVLPGMQSAFVDIGLNKAAFLHVADVYISDMDHFSLMEDRVANEIDDEVDVDENGGIKEKVFVPIEELLQEEQEIVVQVAKEPIGQKGARITTHLTIPGRYLVLMPTYDHIGVSRRIESEEERERLKNILLSIKPDNIGLIARTVSEGSEEQELRQDMDYLMRIWSKTQNHSQQGKVPSLIYEDLDLVYRILRDMTTDDVKSIIIDNKSTFMNMKSFIREYLPDLKVDLQLYENDMPIFDYYNIEIEISRLLDRRVWLKSGGYIVIDQAEALTVIDVNTGRYVGKRNFDETVLKTNLEAAKEIALQLRLRNLGGIIIVDFIDMEKEEHKQKVLQTLENELKSDRAKASVVNISPLGLFEITRKRVQDSLTKTLSEACPYCEGRGLVKSKVTTCYDILREVRRIAPYFSKKRIFVEAHSEVVDNILNYEKESIDEIELTYSIDIEIKPNDKYHLEHFDVIPLEKM</sequence>
<evidence type="ECO:0000256" key="5">
    <source>
        <dbReference type="ARBA" id="ARBA00022490"/>
    </source>
</evidence>
<evidence type="ECO:0000256" key="3">
    <source>
        <dbReference type="ARBA" id="ARBA00005663"/>
    </source>
</evidence>
<keyword evidence="6" id="KW-0698">rRNA processing</keyword>
<comment type="subcellular location">
    <subcellularLocation>
        <location evidence="2">Cytoplasm</location>
    </subcellularLocation>
</comment>
<dbReference type="CDD" id="cd04453">
    <property type="entry name" value="S1_RNase_E"/>
    <property type="match status" value="1"/>
</dbReference>
<dbReference type="EMBL" id="DPPF01000049">
    <property type="protein sequence ID" value="HCW92498.1"/>
    <property type="molecule type" value="Genomic_DNA"/>
</dbReference>
<evidence type="ECO:0000256" key="7">
    <source>
        <dbReference type="ARBA" id="ARBA00022555"/>
    </source>
</evidence>
<name>A0A3D5Q9W2_FLESI</name>
<proteinExistence type="inferred from homology"/>
<dbReference type="PANTHER" id="PTHR30001">
    <property type="entry name" value="RIBONUCLEASE"/>
    <property type="match status" value="1"/>
</dbReference>
<organism evidence="17 18">
    <name type="scientific">Flexistipes sinusarabici</name>
    <dbReference type="NCBI Taxonomy" id="2352"/>
    <lineage>
        <taxon>Bacteria</taxon>
        <taxon>Pseudomonadati</taxon>
        <taxon>Deferribacterota</taxon>
        <taxon>Deferribacteres</taxon>
        <taxon>Deferribacterales</taxon>
        <taxon>Flexistipitaceae</taxon>
        <taxon>Flexistipes</taxon>
    </lineage>
</organism>
<keyword evidence="9" id="KW-0540">Nuclease</keyword>
<reference evidence="17 18" key="1">
    <citation type="journal article" date="2018" name="Nat. Biotechnol.">
        <title>A standardized bacterial taxonomy based on genome phylogeny substantially revises the tree of life.</title>
        <authorList>
            <person name="Parks D.H."/>
            <person name="Chuvochina M."/>
            <person name="Waite D.W."/>
            <person name="Rinke C."/>
            <person name="Skarshewski A."/>
            <person name="Chaumeil P.A."/>
            <person name="Hugenholtz P."/>
        </authorList>
    </citation>
    <scope>NUCLEOTIDE SEQUENCE [LARGE SCALE GENOMIC DNA]</scope>
    <source>
        <strain evidence="17">UBA8672</strain>
    </source>
</reference>
<keyword evidence="13" id="KW-0378">Hydrolase</keyword>
<protein>
    <recommendedName>
        <fullName evidence="4">Ribonuclease G</fullName>
    </recommendedName>
</protein>
<accession>A0A3D5Q9W2</accession>
<dbReference type="PROSITE" id="PS50126">
    <property type="entry name" value="S1"/>
    <property type="match status" value="1"/>
</dbReference>
<keyword evidence="11" id="KW-0699">rRNA-binding</keyword>
<keyword evidence="15" id="KW-0694">RNA-binding</keyword>
<gene>
    <name evidence="17" type="ORF">DHM44_02330</name>
</gene>
<evidence type="ECO:0000256" key="9">
    <source>
        <dbReference type="ARBA" id="ARBA00022722"/>
    </source>
</evidence>
<keyword evidence="8" id="KW-0819">tRNA processing</keyword>
<evidence type="ECO:0000256" key="8">
    <source>
        <dbReference type="ARBA" id="ARBA00022694"/>
    </source>
</evidence>
<evidence type="ECO:0000256" key="4">
    <source>
        <dbReference type="ARBA" id="ARBA00017719"/>
    </source>
</evidence>
<keyword evidence="7" id="KW-0820">tRNA-binding</keyword>
<dbReference type="GO" id="GO:0000049">
    <property type="term" value="F:tRNA binding"/>
    <property type="evidence" value="ECO:0007669"/>
    <property type="project" value="UniProtKB-KW"/>
</dbReference>
<dbReference type="SUPFAM" id="SSF50249">
    <property type="entry name" value="Nucleic acid-binding proteins"/>
    <property type="match status" value="1"/>
</dbReference>
<dbReference type="PANTHER" id="PTHR30001:SF0">
    <property type="entry name" value="RIBONUCLEASE G"/>
    <property type="match status" value="1"/>
</dbReference>
<dbReference type="Gene3D" id="3.40.1260.20">
    <property type="entry name" value="Ribonuclease E, catalytic domain"/>
    <property type="match status" value="1"/>
</dbReference>
<dbReference type="GO" id="GO:0005737">
    <property type="term" value="C:cytoplasm"/>
    <property type="evidence" value="ECO:0007669"/>
    <property type="project" value="UniProtKB-SubCell"/>
</dbReference>